<evidence type="ECO:0000313" key="1">
    <source>
        <dbReference type="EMBL" id="CAI9929222.1"/>
    </source>
</evidence>
<evidence type="ECO:0000313" key="2">
    <source>
        <dbReference type="EMBL" id="CAI9975724.1"/>
    </source>
</evidence>
<dbReference type="EMBL" id="CAXDID020000788">
    <property type="protein sequence ID" value="CAL6114150.1"/>
    <property type="molecule type" value="Genomic_DNA"/>
</dbReference>
<gene>
    <name evidence="1" type="ORF">HINF_LOCUS16867</name>
    <name evidence="3" type="ORF">HINF_LOCUS20163</name>
    <name evidence="2" type="ORF">HINF_LOCUS63369</name>
    <name evidence="4" type="ORF">HINF_LOCUS77839</name>
</gene>
<accession>A0AA86P2W5</accession>
<evidence type="ECO:0000313" key="3">
    <source>
        <dbReference type="EMBL" id="CAL6006456.1"/>
    </source>
</evidence>
<dbReference type="EMBL" id="CATOUU010001170">
    <property type="protein sequence ID" value="CAI9975724.1"/>
    <property type="molecule type" value="Genomic_DNA"/>
</dbReference>
<protein>
    <submittedName>
        <fullName evidence="3">Hypothetical_protein</fullName>
    </submittedName>
</protein>
<dbReference type="EMBL" id="CATOUU010000428">
    <property type="protein sequence ID" value="CAI9929222.1"/>
    <property type="molecule type" value="Genomic_DNA"/>
</dbReference>
<reference evidence="1" key="1">
    <citation type="submission" date="2023-06" db="EMBL/GenBank/DDBJ databases">
        <authorList>
            <person name="Kurt Z."/>
        </authorList>
    </citation>
    <scope>NUCLEOTIDE SEQUENCE</scope>
</reference>
<comment type="caution">
    <text evidence="1">The sequence shown here is derived from an EMBL/GenBank/DDBJ whole genome shotgun (WGS) entry which is preliminary data.</text>
</comment>
<dbReference type="EMBL" id="CAXDID020000054">
    <property type="protein sequence ID" value="CAL6006456.1"/>
    <property type="molecule type" value="Genomic_DNA"/>
</dbReference>
<keyword evidence="5" id="KW-1185">Reference proteome</keyword>
<sequence length="121" mass="14008">MDSKADKKLQCTETFQSDLGASFDYPFYNLKESICCSALYKNGKSPAADHFVFSYICQNFVAHTALQDKFDIVTAKMKSICGKWEILRLKQYVIINHLYILQLLIKEQINAYILHSKLRQC</sequence>
<evidence type="ECO:0000313" key="4">
    <source>
        <dbReference type="EMBL" id="CAL6114150.1"/>
    </source>
</evidence>
<name>A0AA86P2W5_9EUKA</name>
<dbReference type="AlphaFoldDB" id="A0AA86P2W5"/>
<reference evidence="3 5" key="2">
    <citation type="submission" date="2024-07" db="EMBL/GenBank/DDBJ databases">
        <authorList>
            <person name="Akdeniz Z."/>
        </authorList>
    </citation>
    <scope>NUCLEOTIDE SEQUENCE [LARGE SCALE GENOMIC DNA]</scope>
</reference>
<dbReference type="Proteomes" id="UP001642409">
    <property type="component" value="Unassembled WGS sequence"/>
</dbReference>
<evidence type="ECO:0000313" key="5">
    <source>
        <dbReference type="Proteomes" id="UP001642409"/>
    </source>
</evidence>
<organism evidence="1">
    <name type="scientific">Hexamita inflata</name>
    <dbReference type="NCBI Taxonomy" id="28002"/>
    <lineage>
        <taxon>Eukaryota</taxon>
        <taxon>Metamonada</taxon>
        <taxon>Diplomonadida</taxon>
        <taxon>Hexamitidae</taxon>
        <taxon>Hexamitinae</taxon>
        <taxon>Hexamita</taxon>
    </lineage>
</organism>
<proteinExistence type="predicted"/>